<accession>A0ABT9D406</accession>
<evidence type="ECO:0000313" key="1">
    <source>
        <dbReference type="EMBL" id="MDO8064176.1"/>
    </source>
</evidence>
<evidence type="ECO:0000313" key="2">
    <source>
        <dbReference type="Proteomes" id="UP001170683"/>
    </source>
</evidence>
<dbReference type="Proteomes" id="UP001170683">
    <property type="component" value="Unassembled WGS sequence"/>
</dbReference>
<sequence>MASRMLGNLLVRFRGGLFVINNWFINSVIETQIIYPYYEYKLPIFFSSVLNQNDLKETLQLNLDLINTTKAAKIINLIQKSTLLYDLSNNIVKNKLLSS</sequence>
<protein>
    <submittedName>
        <fullName evidence="1">Uncharacterized protein</fullName>
    </submittedName>
</protein>
<organism evidence="1 2">
    <name type="scientific">Candidatus Phytoplasma bonamiae</name>
    <dbReference type="NCBI Taxonomy" id="2982626"/>
    <lineage>
        <taxon>Bacteria</taxon>
        <taxon>Bacillati</taxon>
        <taxon>Mycoplasmatota</taxon>
        <taxon>Mollicutes</taxon>
        <taxon>Acholeplasmatales</taxon>
        <taxon>Acholeplasmataceae</taxon>
        <taxon>Candidatus Phytoplasma</taxon>
        <taxon>16SrII (Peanut WB group)</taxon>
    </lineage>
</organism>
<comment type="caution">
    <text evidence="1">The sequence shown here is derived from an EMBL/GenBank/DDBJ whole genome shotgun (WGS) entry which is preliminary data.</text>
</comment>
<keyword evidence="2" id="KW-1185">Reference proteome</keyword>
<dbReference type="RefSeq" id="WP_304514373.1">
    <property type="nucleotide sequence ID" value="NZ_JAOSIQ010000015.1"/>
</dbReference>
<name>A0ABT9D406_9MOLU</name>
<gene>
    <name evidence="1" type="ORF">OC701_01700</name>
</gene>
<proteinExistence type="predicted"/>
<dbReference type="EMBL" id="JAOSIQ010000015">
    <property type="protein sequence ID" value="MDO8064176.1"/>
    <property type="molecule type" value="Genomic_DNA"/>
</dbReference>
<reference evidence="1 2" key="1">
    <citation type="journal article" date="2023" name="Int. J. Syst. Evol. Microbiol.">
        <title>The observation of taxonomic boundaries for the 16SrII and 16SrXXV phytoplasmas using genome-based delimitation.</title>
        <authorList>
            <person name="Rodrigues Jardim B."/>
            <person name="Tran-Nguyen L.T.T."/>
            <person name="Gambley C."/>
            <person name="Al-Sadi A.M."/>
            <person name="Al-Subhi A.M."/>
            <person name="Foissac X."/>
            <person name="Salar P."/>
            <person name="Cai H."/>
            <person name="Yang J.Y."/>
            <person name="Davis R."/>
            <person name="Jones L."/>
            <person name="Rodoni B."/>
            <person name="Constable F.E."/>
        </authorList>
    </citation>
    <scope>NUCLEOTIDE SEQUENCE [LARGE SCALE GENOMIC DNA]</scope>
    <source>
        <strain evidence="1">BAWM-225</strain>
    </source>
</reference>